<keyword evidence="2" id="KW-1185">Reference proteome</keyword>
<protein>
    <submittedName>
        <fullName evidence="1">Uncharacterized protein</fullName>
    </submittedName>
</protein>
<evidence type="ECO:0000313" key="1">
    <source>
        <dbReference type="EMBL" id="TYA94767.1"/>
    </source>
</evidence>
<evidence type="ECO:0000313" key="2">
    <source>
        <dbReference type="Proteomes" id="UP000323930"/>
    </source>
</evidence>
<reference evidence="1 2" key="1">
    <citation type="submission" date="2019-08" db="EMBL/GenBank/DDBJ databases">
        <title>Seonamhaeicola sediminis sp. nov., isolated from marine sediment.</title>
        <authorList>
            <person name="Cao W.R."/>
        </authorList>
    </citation>
    <scope>NUCLEOTIDE SEQUENCE [LARGE SCALE GENOMIC DNA]</scope>
    <source>
        <strain evidence="1 2">B011</strain>
    </source>
</reference>
<dbReference type="AlphaFoldDB" id="A0A5D0JJZ1"/>
<accession>A0A5D0JJZ1</accession>
<dbReference type="OrthoDB" id="1343429at2"/>
<dbReference type="Proteomes" id="UP000323930">
    <property type="component" value="Unassembled WGS sequence"/>
</dbReference>
<gene>
    <name evidence="1" type="ORF">FUA24_00840</name>
</gene>
<comment type="caution">
    <text evidence="1">The sequence shown here is derived from an EMBL/GenBank/DDBJ whole genome shotgun (WGS) entry which is preliminary data.</text>
</comment>
<proteinExistence type="predicted"/>
<name>A0A5D0JJZ1_9FLAO</name>
<organism evidence="1 2">
    <name type="scientific">Seonamhaeicola marinus</name>
    <dbReference type="NCBI Taxonomy" id="1912246"/>
    <lineage>
        <taxon>Bacteria</taxon>
        <taxon>Pseudomonadati</taxon>
        <taxon>Bacteroidota</taxon>
        <taxon>Flavobacteriia</taxon>
        <taxon>Flavobacteriales</taxon>
        <taxon>Flavobacteriaceae</taxon>
    </lineage>
</organism>
<dbReference type="EMBL" id="VSDQ01000107">
    <property type="protein sequence ID" value="TYA94767.1"/>
    <property type="molecule type" value="Genomic_DNA"/>
</dbReference>
<sequence length="245" mass="28818">MEFNKVYNFLEDTILNYTISFYVFDHLEMKTYLLPIFLFFSLNILGQNIHAKPIIEFLRSPKVLYRGIYNNLKINVSKTDSIQLYDTENSLIPKSITGYYRINCTSNKLGRKTLIVKSFLNGLNIKSDSIIFKVENIDRPRLKIGNYSGKNLKMTVDELKNAKLEVFVYNLHQDYKIKVSGYKIKIADEKIRHVYRDSISTEIYSKLKDLQAGKELLIFDVQYHSPYFRCGKRTSPVYIEIMNER</sequence>
<dbReference type="RefSeq" id="WP_148539642.1">
    <property type="nucleotide sequence ID" value="NZ_VSDQ01000107.1"/>
</dbReference>